<dbReference type="OrthoDB" id="9808093at2"/>
<dbReference type="GO" id="GO:0016743">
    <property type="term" value="F:carboxyl- or carbamoyltransferase activity"/>
    <property type="evidence" value="ECO:0007669"/>
    <property type="project" value="UniProtKB-UniRule"/>
</dbReference>
<dbReference type="PANTHER" id="PTHR42959:SF1">
    <property type="entry name" value="CARBAMOYLTRANSFERASE HYPF"/>
    <property type="match status" value="1"/>
</dbReference>
<dbReference type="Gene3D" id="3.30.110.120">
    <property type="match status" value="1"/>
</dbReference>
<comment type="catalytic activity">
    <reaction evidence="7">
        <text>C-terminal L-cysteinyl-[HypE protein] + carbamoyl phosphate + ATP + H2O = C-terminal S-carboxamide-L-cysteinyl-[HypE protein] + AMP + phosphate + diphosphate + H(+)</text>
        <dbReference type="Rhea" id="RHEA:55636"/>
        <dbReference type="Rhea" id="RHEA-COMP:14247"/>
        <dbReference type="Rhea" id="RHEA-COMP:14392"/>
        <dbReference type="ChEBI" id="CHEBI:15377"/>
        <dbReference type="ChEBI" id="CHEBI:15378"/>
        <dbReference type="ChEBI" id="CHEBI:30616"/>
        <dbReference type="ChEBI" id="CHEBI:33019"/>
        <dbReference type="ChEBI" id="CHEBI:43474"/>
        <dbReference type="ChEBI" id="CHEBI:58228"/>
        <dbReference type="ChEBI" id="CHEBI:76913"/>
        <dbReference type="ChEBI" id="CHEBI:139126"/>
        <dbReference type="ChEBI" id="CHEBI:456215"/>
    </reaction>
</comment>
<dbReference type="RefSeq" id="WP_086333850.1">
    <property type="nucleotide sequence ID" value="NZ_CP018791.1"/>
</dbReference>
<dbReference type="InterPro" id="IPR017968">
    <property type="entry name" value="Acylphosphatase_CS"/>
</dbReference>
<evidence type="ECO:0000256" key="9">
    <source>
        <dbReference type="PROSITE-ProRule" id="PRU00520"/>
    </source>
</evidence>
<feature type="domain" description="Acylphosphatase-like" evidence="10">
    <location>
        <begin position="3"/>
        <end position="88"/>
    </location>
</feature>
<keyword evidence="5" id="KW-0863">Zinc-finger</keyword>
<evidence type="ECO:0000256" key="5">
    <source>
        <dbReference type="ARBA" id="ARBA00022771"/>
    </source>
</evidence>
<dbReference type="GO" id="GO:0016874">
    <property type="term" value="F:ligase activity"/>
    <property type="evidence" value="ECO:0007669"/>
    <property type="project" value="UniProtKB-UniRule"/>
</dbReference>
<sequence>MRSIKIEVFGLVQGVGFRPFVYSLAKNLELNGTVLNDSSGVKIELCGDEKNIDEFISKLKIDLPPLARIDNIIISNSDKIYDNFNIISSQESYKFAPILPDFAICDECKFELKDPTNRRYNHPFINCTNCGPRFSLIKSLPYDRINTTMGKFNMCKQCQDEYKDPTNRRYHAQPVACKNCGPKLSYKSLDGKILANNKEAIKRCIDDLKDGKIIAIKGVGGFHLVCDALNSKAVSSLKERKRRPHKPLAIMCKDLDMACDYAYINESEAKILNSNLKPIVLLKSKNNLPKSISSGVGSVGIFLPPTPLHIMLLDRLNSPIIATSANPSKEPILTNFDELASRLSSVCNYAFDNDRDIVNPSDDSICFELFSKPIYLRTSRGLKPNIIPLNLGLKDVPKGCFLALGSLMKNQFAIYKDGLIFSSPYIGDMGSLAVIKRFDELLESFKSIYGFEFDFIIGDAHPHFGFVNNFKDKEIYKVYHHHAHALSVMLENGLDCEVLALSFDGTGYGQDATIWGGEVLRCKNNEFKRVMHFDNFELIGADKGIKNIYYLAYAIAKKYNLNSPKIDAIVPQIQRANLDKILENRLNIVDTSSLGRIFDAFAAIVLNLPVITYDAQAPMMLEALYDENINATYEFEIDKDVINYKNAFIGALNDPMEVAATAFINGISNLALKIAKMHNLPVVLCGGVWQNRALLKRTISEFRRYDIKYYLPINEPMNDSGIAMGQIYFGLNLLRYNTKLNI</sequence>
<keyword evidence="3" id="KW-0436">Ligase</keyword>
<dbReference type="GO" id="GO:0003998">
    <property type="term" value="F:acylphosphatase activity"/>
    <property type="evidence" value="ECO:0007669"/>
    <property type="project" value="UniProtKB-EC"/>
</dbReference>
<feature type="active site" evidence="9">
    <location>
        <position position="36"/>
    </location>
</feature>
<evidence type="ECO:0000256" key="8">
    <source>
        <dbReference type="PIRNR" id="PIRNR006256"/>
    </source>
</evidence>
<dbReference type="SUPFAM" id="SSF55821">
    <property type="entry name" value="YrdC/RibB"/>
    <property type="match status" value="1"/>
</dbReference>
<feature type="domain" description="YrdC-like" evidence="11">
    <location>
        <begin position="198"/>
        <end position="381"/>
    </location>
</feature>
<evidence type="ECO:0000256" key="7">
    <source>
        <dbReference type="ARBA" id="ARBA00048220"/>
    </source>
</evidence>
<dbReference type="Proteomes" id="UP000194265">
    <property type="component" value="Chromosome"/>
</dbReference>
<dbReference type="InterPro" id="IPR051060">
    <property type="entry name" value="Carbamoyltrans_HypF-like"/>
</dbReference>
<evidence type="ECO:0000313" key="13">
    <source>
        <dbReference type="Proteomes" id="UP000194265"/>
    </source>
</evidence>
<dbReference type="PANTHER" id="PTHR42959">
    <property type="entry name" value="CARBAMOYLTRANSFERASE"/>
    <property type="match status" value="1"/>
</dbReference>
<dbReference type="STRING" id="1660074.CVIC8964_1137"/>
<evidence type="ECO:0000259" key="10">
    <source>
        <dbReference type="PROSITE" id="PS51160"/>
    </source>
</evidence>
<evidence type="ECO:0000256" key="3">
    <source>
        <dbReference type="ARBA" id="ARBA00022598"/>
    </source>
</evidence>
<dbReference type="GO" id="GO:0008270">
    <property type="term" value="F:zinc ion binding"/>
    <property type="evidence" value="ECO:0007669"/>
    <property type="project" value="UniProtKB-KW"/>
</dbReference>
<dbReference type="InterPro" id="IPR036046">
    <property type="entry name" value="Acylphosphatase-like_dom_sf"/>
</dbReference>
<keyword evidence="9" id="KW-0378">Hydrolase</keyword>
<dbReference type="InterPro" id="IPR004421">
    <property type="entry name" value="Carbamoyltransferase_HypF"/>
</dbReference>
<evidence type="ECO:0000313" key="12">
    <source>
        <dbReference type="EMBL" id="ARR02539.1"/>
    </source>
</evidence>
<evidence type="ECO:0000256" key="1">
    <source>
        <dbReference type="ARBA" id="ARBA00004711"/>
    </source>
</evidence>
<comment type="similarity">
    <text evidence="2 8">Belongs to the carbamoyltransferase HypF family.</text>
</comment>
<dbReference type="InterPro" id="IPR001792">
    <property type="entry name" value="Acylphosphatase-like_dom"/>
</dbReference>
<name>A0A1X9T2C0_9BACT</name>
<dbReference type="AlphaFoldDB" id="A0A1X9T2C0"/>
<proteinExistence type="inferred from homology"/>
<dbReference type="EC" id="6.2.-.-" evidence="8"/>
<dbReference type="Gene3D" id="3.30.420.40">
    <property type="match status" value="1"/>
</dbReference>
<dbReference type="Pfam" id="PF00708">
    <property type="entry name" value="Acylphosphatase"/>
    <property type="match status" value="1"/>
</dbReference>
<organism evidence="12 13">
    <name type="scientific">Campylobacter vicugnae</name>
    <dbReference type="NCBI Taxonomy" id="1660076"/>
    <lineage>
        <taxon>Bacteria</taxon>
        <taxon>Pseudomonadati</taxon>
        <taxon>Campylobacterota</taxon>
        <taxon>Epsilonproteobacteria</taxon>
        <taxon>Campylobacterales</taxon>
        <taxon>Campylobacteraceae</taxon>
        <taxon>Campylobacter</taxon>
    </lineage>
</organism>
<evidence type="ECO:0000256" key="6">
    <source>
        <dbReference type="ARBA" id="ARBA00022833"/>
    </source>
</evidence>
<dbReference type="Pfam" id="PF22521">
    <property type="entry name" value="HypF_C_2"/>
    <property type="match status" value="1"/>
</dbReference>
<comment type="catalytic activity">
    <reaction evidence="9">
        <text>an acyl phosphate + H2O = a carboxylate + phosphate + H(+)</text>
        <dbReference type="Rhea" id="RHEA:14965"/>
        <dbReference type="ChEBI" id="CHEBI:15377"/>
        <dbReference type="ChEBI" id="CHEBI:15378"/>
        <dbReference type="ChEBI" id="CHEBI:29067"/>
        <dbReference type="ChEBI" id="CHEBI:43474"/>
        <dbReference type="ChEBI" id="CHEBI:59918"/>
        <dbReference type="EC" id="3.6.1.7"/>
    </reaction>
</comment>
<dbReference type="NCBIfam" id="TIGR00143">
    <property type="entry name" value="hypF"/>
    <property type="match status" value="1"/>
</dbReference>
<dbReference type="InterPro" id="IPR041440">
    <property type="entry name" value="HypF_C"/>
</dbReference>
<dbReference type="InterPro" id="IPR055128">
    <property type="entry name" value="HypF_C_2"/>
</dbReference>
<evidence type="ECO:0000256" key="2">
    <source>
        <dbReference type="ARBA" id="ARBA00008097"/>
    </source>
</evidence>
<dbReference type="SUPFAM" id="SSF54975">
    <property type="entry name" value="Acylphosphatase/BLUF domain-like"/>
    <property type="match status" value="1"/>
</dbReference>
<dbReference type="InterPro" id="IPR017945">
    <property type="entry name" value="DHBP_synth_RibB-like_a/b_dom"/>
</dbReference>
<dbReference type="PROSITE" id="PS51163">
    <property type="entry name" value="YRDC"/>
    <property type="match status" value="1"/>
</dbReference>
<dbReference type="EMBL" id="CP018791">
    <property type="protein sequence ID" value="ARR02539.1"/>
    <property type="molecule type" value="Genomic_DNA"/>
</dbReference>
<dbReference type="Gene3D" id="3.90.870.50">
    <property type="match status" value="1"/>
</dbReference>
<evidence type="ECO:0000256" key="4">
    <source>
        <dbReference type="ARBA" id="ARBA00022723"/>
    </source>
</evidence>
<dbReference type="Pfam" id="PF07503">
    <property type="entry name" value="zf-HYPF"/>
    <property type="match status" value="2"/>
</dbReference>
<dbReference type="Pfam" id="PF17788">
    <property type="entry name" value="HypF_C"/>
    <property type="match status" value="1"/>
</dbReference>
<dbReference type="GO" id="GO:0051604">
    <property type="term" value="P:protein maturation"/>
    <property type="evidence" value="ECO:0007669"/>
    <property type="project" value="TreeGrafter"/>
</dbReference>
<dbReference type="UniPathway" id="UPA00335"/>
<dbReference type="Pfam" id="PF01300">
    <property type="entry name" value="Sua5_yciO_yrdC"/>
    <property type="match status" value="1"/>
</dbReference>
<dbReference type="PROSITE" id="PS51160">
    <property type="entry name" value="ACYLPHOSPHATASE_3"/>
    <property type="match status" value="1"/>
</dbReference>
<feature type="active site" evidence="9">
    <location>
        <position position="18"/>
    </location>
</feature>
<accession>A0A1X9T2C0</accession>
<comment type="pathway">
    <text evidence="1">Protein modification; [NiFe] hydrogenase maturation.</text>
</comment>
<dbReference type="Gene3D" id="3.30.420.360">
    <property type="match status" value="1"/>
</dbReference>
<dbReference type="InterPro" id="IPR011125">
    <property type="entry name" value="Znf_HypF"/>
</dbReference>
<keyword evidence="6" id="KW-0862">Zinc</keyword>
<keyword evidence="4" id="KW-0479">Metal-binding</keyword>
<evidence type="ECO:0000259" key="11">
    <source>
        <dbReference type="PROSITE" id="PS51163"/>
    </source>
</evidence>
<dbReference type="GO" id="GO:0003725">
    <property type="term" value="F:double-stranded RNA binding"/>
    <property type="evidence" value="ECO:0007669"/>
    <property type="project" value="InterPro"/>
</dbReference>
<protein>
    <recommendedName>
        <fullName evidence="8">Carbamoyltransferase</fullName>
        <ecNumber evidence="8">6.2.-.-</ecNumber>
    </recommendedName>
</protein>
<dbReference type="PROSITE" id="PS00150">
    <property type="entry name" value="ACYLPHOSPHATASE_1"/>
    <property type="match status" value="1"/>
</dbReference>
<reference evidence="12 13" key="1">
    <citation type="journal article" date="2017" name="Genome Biol. Evol.">
        <title>Comparative Genomic Analysis Identifies a Campylobacter Clade Deficient in Selenium Metabolism.</title>
        <authorList>
            <person name="Miller W.G."/>
            <person name="Yee E."/>
            <person name="Lopes B.S."/>
            <person name="Chapman M.H."/>
            <person name="Huynh S."/>
            <person name="Bono J.L."/>
            <person name="Parker C.T."/>
            <person name="Strachan N.J.C."/>
            <person name="Forbes K.J."/>
        </authorList>
    </citation>
    <scope>NUCLEOTIDE SEQUENCE [LARGE SCALE GENOMIC DNA]</scope>
    <source>
        <strain evidence="12 13">RM8964</strain>
    </source>
</reference>
<dbReference type="InterPro" id="IPR006070">
    <property type="entry name" value="Sua5-like_dom"/>
</dbReference>
<dbReference type="PIRSF" id="PIRSF006256">
    <property type="entry name" value="CMPcnvr_hdrg_mat"/>
    <property type="match status" value="1"/>
</dbReference>
<gene>
    <name evidence="12" type="primary">hypF</name>
    <name evidence="12" type="ORF">CVIC8964_1137</name>
</gene>